<dbReference type="GO" id="GO:0003677">
    <property type="term" value="F:DNA binding"/>
    <property type="evidence" value="ECO:0007669"/>
    <property type="project" value="UniProtKB-KW"/>
</dbReference>
<dbReference type="InterPro" id="IPR036390">
    <property type="entry name" value="WH_DNA-bd_sf"/>
</dbReference>
<dbReference type="eggNOG" id="COG1414">
    <property type="taxonomic scope" value="Bacteria"/>
</dbReference>
<evidence type="ECO:0000256" key="1">
    <source>
        <dbReference type="ARBA" id="ARBA00023015"/>
    </source>
</evidence>
<dbReference type="EMBL" id="AVPF01000029">
    <property type="protein sequence ID" value="KGX86662.1"/>
    <property type="molecule type" value="Genomic_DNA"/>
</dbReference>
<dbReference type="STRING" id="1385511.GCA_000425225_00737"/>
<feature type="domain" description="IclR-ED" evidence="5">
    <location>
        <begin position="73"/>
        <end position="250"/>
    </location>
</feature>
<dbReference type="PROSITE" id="PS51077">
    <property type="entry name" value="HTH_ICLR"/>
    <property type="match status" value="1"/>
</dbReference>
<dbReference type="Proteomes" id="UP000030403">
    <property type="component" value="Unassembled WGS sequence"/>
</dbReference>
<dbReference type="InterPro" id="IPR005471">
    <property type="entry name" value="Tscrpt_reg_IclR_N"/>
</dbReference>
<dbReference type="GO" id="GO:0003700">
    <property type="term" value="F:DNA-binding transcription factor activity"/>
    <property type="evidence" value="ECO:0007669"/>
    <property type="project" value="TreeGrafter"/>
</dbReference>
<dbReference type="InterPro" id="IPR029016">
    <property type="entry name" value="GAF-like_dom_sf"/>
</dbReference>
<dbReference type="InterPro" id="IPR036388">
    <property type="entry name" value="WH-like_DNA-bd_sf"/>
</dbReference>
<dbReference type="OrthoDB" id="6687062at2"/>
<evidence type="ECO:0000313" key="6">
    <source>
        <dbReference type="EMBL" id="KGX86662.1"/>
    </source>
</evidence>
<name>A0A0A5HSP1_9BACI</name>
<evidence type="ECO:0000256" key="3">
    <source>
        <dbReference type="ARBA" id="ARBA00023163"/>
    </source>
</evidence>
<dbReference type="Pfam" id="PF09339">
    <property type="entry name" value="HTH_IclR"/>
    <property type="match status" value="1"/>
</dbReference>
<dbReference type="SUPFAM" id="SSF55781">
    <property type="entry name" value="GAF domain-like"/>
    <property type="match status" value="1"/>
</dbReference>
<dbReference type="GO" id="GO:0045892">
    <property type="term" value="P:negative regulation of DNA-templated transcription"/>
    <property type="evidence" value="ECO:0007669"/>
    <property type="project" value="UniProtKB-ARBA"/>
</dbReference>
<dbReference type="SUPFAM" id="SSF46785">
    <property type="entry name" value="Winged helix' DNA-binding domain"/>
    <property type="match status" value="1"/>
</dbReference>
<dbReference type="InterPro" id="IPR014757">
    <property type="entry name" value="Tscrpt_reg_IclR_C"/>
</dbReference>
<gene>
    <name evidence="6" type="ORF">N783_11740</name>
</gene>
<protein>
    <recommendedName>
        <fullName evidence="8">IclR family transcriptional regulator</fullName>
    </recommendedName>
</protein>
<evidence type="ECO:0008006" key="8">
    <source>
        <dbReference type="Google" id="ProtNLM"/>
    </source>
</evidence>
<dbReference type="PROSITE" id="PS51078">
    <property type="entry name" value="ICLR_ED"/>
    <property type="match status" value="1"/>
</dbReference>
<reference evidence="6 7" key="1">
    <citation type="submission" date="2013-08" db="EMBL/GenBank/DDBJ databases">
        <authorList>
            <person name="Huang J."/>
            <person name="Wang G."/>
        </authorList>
    </citation>
    <scope>NUCLEOTIDE SEQUENCE [LARGE SCALE GENOMIC DNA]</scope>
    <source>
        <strain evidence="6 7">BH030004</strain>
    </source>
</reference>
<keyword evidence="3" id="KW-0804">Transcription</keyword>
<keyword evidence="2" id="KW-0238">DNA-binding</keyword>
<dbReference type="InterPro" id="IPR050707">
    <property type="entry name" value="HTH_MetabolicPath_Reg"/>
</dbReference>
<dbReference type="Gene3D" id="1.10.10.10">
    <property type="entry name" value="Winged helix-like DNA-binding domain superfamily/Winged helix DNA-binding domain"/>
    <property type="match status" value="1"/>
</dbReference>
<dbReference type="Gene3D" id="3.30.450.40">
    <property type="match status" value="1"/>
</dbReference>
<sequence length="252" mass="27749">MSQSKSGIQAVEVAFKILKAFSRSKSELTLNEISKETGYHKSQLYRYLNSLVNIGALIKHEESTYPLWSLGPELIELGEAAFASLDVANEAKPHLIKLKDKLNETVALCIWRENGPFFVRWEKSNNLINIGLDTGSYVPLYSATGMIFRAFMPETITDPILENELEESAVDPTLLKGEIEQVKEKKLSTSNSRLIKGISAISTPIFYPSGSLAAAISVVGFEGNLDVSEDGEAVQSLIETANDISKKLGFMK</sequence>
<organism evidence="6 7">
    <name type="scientific">Pontibacillus marinus BH030004 = DSM 16465</name>
    <dbReference type="NCBI Taxonomy" id="1385511"/>
    <lineage>
        <taxon>Bacteria</taxon>
        <taxon>Bacillati</taxon>
        <taxon>Bacillota</taxon>
        <taxon>Bacilli</taxon>
        <taxon>Bacillales</taxon>
        <taxon>Bacillaceae</taxon>
        <taxon>Pontibacillus</taxon>
    </lineage>
</organism>
<evidence type="ECO:0000259" key="5">
    <source>
        <dbReference type="PROSITE" id="PS51078"/>
    </source>
</evidence>
<keyword evidence="7" id="KW-1185">Reference proteome</keyword>
<dbReference type="PANTHER" id="PTHR30136:SF8">
    <property type="entry name" value="TRANSCRIPTIONAL REGULATORY PROTEIN"/>
    <property type="match status" value="1"/>
</dbReference>
<keyword evidence="1" id="KW-0805">Transcription regulation</keyword>
<evidence type="ECO:0000259" key="4">
    <source>
        <dbReference type="PROSITE" id="PS51077"/>
    </source>
</evidence>
<evidence type="ECO:0000313" key="7">
    <source>
        <dbReference type="Proteomes" id="UP000030403"/>
    </source>
</evidence>
<dbReference type="Pfam" id="PF01614">
    <property type="entry name" value="IclR_C"/>
    <property type="match status" value="1"/>
</dbReference>
<evidence type="ECO:0000256" key="2">
    <source>
        <dbReference type="ARBA" id="ARBA00023125"/>
    </source>
</evidence>
<dbReference type="SMART" id="SM00346">
    <property type="entry name" value="HTH_ICLR"/>
    <property type="match status" value="1"/>
</dbReference>
<feature type="domain" description="HTH iclR-type" evidence="4">
    <location>
        <begin position="8"/>
        <end position="72"/>
    </location>
</feature>
<dbReference type="AlphaFoldDB" id="A0A0A5HSP1"/>
<dbReference type="PANTHER" id="PTHR30136">
    <property type="entry name" value="HELIX-TURN-HELIX TRANSCRIPTIONAL REGULATOR, ICLR FAMILY"/>
    <property type="match status" value="1"/>
</dbReference>
<comment type="caution">
    <text evidence="6">The sequence shown here is derived from an EMBL/GenBank/DDBJ whole genome shotgun (WGS) entry which is preliminary data.</text>
</comment>
<accession>A0A0A5HSP1</accession>
<dbReference type="RefSeq" id="WP_027445340.1">
    <property type="nucleotide sequence ID" value="NZ_AULJ01000008.1"/>
</dbReference>
<proteinExistence type="predicted"/>